<dbReference type="RefSeq" id="WP_068662527.1">
    <property type="nucleotide sequence ID" value="NZ_LYPB01000048.1"/>
</dbReference>
<keyword evidence="2" id="KW-0378">Hydrolase</keyword>
<protein>
    <submittedName>
        <fullName evidence="2">Zinc protease</fullName>
    </submittedName>
</protein>
<dbReference type="GO" id="GO:0006508">
    <property type="term" value="P:proteolysis"/>
    <property type="evidence" value="ECO:0007669"/>
    <property type="project" value="UniProtKB-KW"/>
</dbReference>
<dbReference type="InterPro" id="IPR011249">
    <property type="entry name" value="Metalloenz_LuxS/M16"/>
</dbReference>
<evidence type="ECO:0000259" key="1">
    <source>
        <dbReference type="Pfam" id="PF05193"/>
    </source>
</evidence>
<dbReference type="EMBL" id="LYPB01000048">
    <property type="protein sequence ID" value="OAS21672.1"/>
    <property type="molecule type" value="Genomic_DNA"/>
</dbReference>
<accession>A0A198AKA9</accession>
<dbReference type="Proteomes" id="UP000078454">
    <property type="component" value="Unassembled WGS sequence"/>
</dbReference>
<sequence>MKPTQFERSSWKHIRIHVLPTDRFKTFAISVYIGRQLDEETVTSTALTPFILRRGTELRPETKQFREYLDDLYGAGFGFDIYKRGDYQIVQLRMDIINDRFVKSADSLLKQGLEFVGETLTRPALEDQHFRTKYVDAEKQTLRKRIESVINDKIRYAAERCMEEMCSGEPYRLHPLGKIEDLDGMNAEQLYEQYKEWLQTSPMDIYVVGNTTLSEVEEIVKQSFAIERNTETSYVTSAPRGVTGEVKTIVERLDVNQGKLNMGLRTNLSYSDDQYPAALMYNGVLGGYPHSKLFTNVREKASLAYYASSRFDGHKGILTIQSGIEMANYEKAVDIIRKQLKALEQGEITDIEWSQTRAMISNQLREIQDSAFELISFDFNAILSGKERTVAGLISAVEQVDIPAIAEVAKRVQLDTIYFLRDQKGE</sequence>
<name>A0A198AKA9_9BACL</name>
<feature type="domain" description="Peptidase M16 C-terminal" evidence="1">
    <location>
        <begin position="185"/>
        <end position="358"/>
    </location>
</feature>
<dbReference type="PANTHER" id="PTHR11851:SF186">
    <property type="entry name" value="INACTIVE METALLOPROTEASE YMFF-RELATED"/>
    <property type="match status" value="1"/>
</dbReference>
<dbReference type="GO" id="GO:0046872">
    <property type="term" value="F:metal ion binding"/>
    <property type="evidence" value="ECO:0007669"/>
    <property type="project" value="InterPro"/>
</dbReference>
<comment type="caution">
    <text evidence="2">The sequence shown here is derived from an EMBL/GenBank/DDBJ whole genome shotgun (WGS) entry which is preliminary data.</text>
</comment>
<keyword evidence="3" id="KW-1185">Reference proteome</keyword>
<organism evidence="2 3">
    <name type="scientific">Paenibacillus oryzisoli</name>
    <dbReference type="NCBI Taxonomy" id="1850517"/>
    <lineage>
        <taxon>Bacteria</taxon>
        <taxon>Bacillati</taxon>
        <taxon>Bacillota</taxon>
        <taxon>Bacilli</taxon>
        <taxon>Bacillales</taxon>
        <taxon>Paenibacillaceae</taxon>
        <taxon>Paenibacillus</taxon>
    </lineage>
</organism>
<dbReference type="Pfam" id="PF05193">
    <property type="entry name" value="Peptidase_M16_C"/>
    <property type="match status" value="1"/>
</dbReference>
<dbReference type="NCBIfam" id="NF047422">
    <property type="entry name" value="YfmF_fam"/>
    <property type="match status" value="1"/>
</dbReference>
<evidence type="ECO:0000313" key="2">
    <source>
        <dbReference type="EMBL" id="OAS21672.1"/>
    </source>
</evidence>
<dbReference type="GO" id="GO:0008233">
    <property type="term" value="F:peptidase activity"/>
    <property type="evidence" value="ECO:0007669"/>
    <property type="project" value="UniProtKB-KW"/>
</dbReference>
<dbReference type="Gene3D" id="3.30.830.10">
    <property type="entry name" value="Metalloenzyme, LuxS/M16 peptidase-like"/>
    <property type="match status" value="2"/>
</dbReference>
<reference evidence="2 3" key="1">
    <citation type="submission" date="2016-05" db="EMBL/GenBank/DDBJ databases">
        <title>Paenibacillus sp. 1ZS3-15 nov., isolated from the rhizosphere soil.</title>
        <authorList>
            <person name="Zhang X.X."/>
            <person name="Zhang J."/>
        </authorList>
    </citation>
    <scope>NUCLEOTIDE SEQUENCE [LARGE SCALE GENOMIC DNA]</scope>
    <source>
        <strain evidence="2 3">1ZS3-15</strain>
    </source>
</reference>
<proteinExistence type="predicted"/>
<dbReference type="SUPFAM" id="SSF63411">
    <property type="entry name" value="LuxS/MPP-like metallohydrolase"/>
    <property type="match status" value="2"/>
</dbReference>
<dbReference type="PANTHER" id="PTHR11851">
    <property type="entry name" value="METALLOPROTEASE"/>
    <property type="match status" value="1"/>
</dbReference>
<dbReference type="InterPro" id="IPR007863">
    <property type="entry name" value="Peptidase_M16_C"/>
</dbReference>
<dbReference type="AlphaFoldDB" id="A0A198AKA9"/>
<keyword evidence="2" id="KW-0645">Protease</keyword>
<dbReference type="OrthoDB" id="9762085at2"/>
<evidence type="ECO:0000313" key="3">
    <source>
        <dbReference type="Proteomes" id="UP000078454"/>
    </source>
</evidence>
<dbReference type="InterPro" id="IPR050361">
    <property type="entry name" value="MPP/UQCRC_Complex"/>
</dbReference>
<dbReference type="STRING" id="1850517.A8708_17275"/>
<gene>
    <name evidence="2" type="ORF">A8708_17275</name>
</gene>